<accession>D2VX30</accession>
<evidence type="ECO:0000313" key="3">
    <source>
        <dbReference type="Proteomes" id="UP000006671"/>
    </source>
</evidence>
<dbReference type="VEuPathDB" id="AmoebaDB:NAEGRDRAFT_73597"/>
<name>D2VX30_NAEGR</name>
<dbReference type="PANTHER" id="PTHR11106:SF27">
    <property type="entry name" value="MACRO DOMAIN-CONTAINING PROTEIN"/>
    <property type="match status" value="1"/>
</dbReference>
<dbReference type="RefSeq" id="XP_002671355.1">
    <property type="nucleotide sequence ID" value="XM_002671309.1"/>
</dbReference>
<dbReference type="Proteomes" id="UP000006671">
    <property type="component" value="Unassembled WGS sequence"/>
</dbReference>
<organism evidence="3">
    <name type="scientific">Naegleria gruberi</name>
    <name type="common">Amoeba</name>
    <dbReference type="NCBI Taxonomy" id="5762"/>
    <lineage>
        <taxon>Eukaryota</taxon>
        <taxon>Discoba</taxon>
        <taxon>Heterolobosea</taxon>
        <taxon>Tetramitia</taxon>
        <taxon>Eutetramitia</taxon>
        <taxon>Vahlkampfiidae</taxon>
        <taxon>Naegleria</taxon>
    </lineage>
</organism>
<gene>
    <name evidence="2" type="ORF">NAEGRDRAFT_73597</name>
</gene>
<dbReference type="OMA" id="TIGNINW"/>
<dbReference type="Pfam" id="PF01661">
    <property type="entry name" value="Macro"/>
    <property type="match status" value="1"/>
</dbReference>
<keyword evidence="3" id="KW-1185">Reference proteome</keyword>
<protein>
    <submittedName>
        <fullName evidence="2">Predicted protein</fullName>
    </submittedName>
</protein>
<dbReference type="OrthoDB" id="6077599at2759"/>
<dbReference type="GeneID" id="8853929"/>
<dbReference type="PANTHER" id="PTHR11106">
    <property type="entry name" value="GANGLIOSIDE INDUCED DIFFERENTIATION ASSOCIATED PROTEIN 2-RELATED"/>
    <property type="match status" value="1"/>
</dbReference>
<sequence>MDESWYQDLMQLESWSDRKKLVQVLKTIQPQMYNSRLEIAFDSNFTSEHGSSLEELLSSLNLDYCKQYSTTIGNINWNDLWSCNLILYSGNITHLKNYTKEMVVSLVNPSNEALVIGGGLASVIFQCCGRCEMENSLADPSQWKYKSFEVNEKEIHCPVGEILVTSSFKMQESNGFNYIIHTSGPRGSQKYGDATNSLLLANCYRNSLRFFIDNARNTKASTLILPCISTGKFGYPKIEASAIALGTVR</sequence>
<dbReference type="Gene3D" id="3.40.220.10">
    <property type="entry name" value="Leucine Aminopeptidase, subunit E, domain 1"/>
    <property type="match status" value="1"/>
</dbReference>
<reference evidence="2 3" key="1">
    <citation type="journal article" date="2010" name="Cell">
        <title>The genome of Naegleria gruberi illuminates early eukaryotic versatility.</title>
        <authorList>
            <person name="Fritz-Laylin L.K."/>
            <person name="Prochnik S.E."/>
            <person name="Ginger M.L."/>
            <person name="Dacks J.B."/>
            <person name="Carpenter M.L."/>
            <person name="Field M.C."/>
            <person name="Kuo A."/>
            <person name="Paredez A."/>
            <person name="Chapman J."/>
            <person name="Pham J."/>
            <person name="Shu S."/>
            <person name="Neupane R."/>
            <person name="Cipriano M."/>
            <person name="Mancuso J."/>
            <person name="Tu H."/>
            <person name="Salamov A."/>
            <person name="Lindquist E."/>
            <person name="Shapiro H."/>
            <person name="Lucas S."/>
            <person name="Grigoriev I.V."/>
            <person name="Cande W.Z."/>
            <person name="Fulton C."/>
            <person name="Rokhsar D.S."/>
            <person name="Dawson S.C."/>
        </authorList>
    </citation>
    <scope>NUCLEOTIDE SEQUENCE [LARGE SCALE GENOMIC DNA]</scope>
    <source>
        <strain evidence="2 3">NEG-M</strain>
    </source>
</reference>
<dbReference type="KEGG" id="ngr:NAEGRDRAFT_73597"/>
<dbReference type="InterPro" id="IPR043472">
    <property type="entry name" value="Macro_dom-like"/>
</dbReference>
<dbReference type="InterPro" id="IPR002589">
    <property type="entry name" value="Macro_dom"/>
</dbReference>
<dbReference type="STRING" id="5762.D2VX30"/>
<evidence type="ECO:0000313" key="2">
    <source>
        <dbReference type="EMBL" id="EFC38611.1"/>
    </source>
</evidence>
<dbReference type="AlphaFoldDB" id="D2VX30"/>
<proteinExistence type="predicted"/>
<feature type="domain" description="Macro" evidence="1">
    <location>
        <begin position="72"/>
        <end position="249"/>
    </location>
</feature>
<dbReference type="InParanoid" id="D2VX30"/>
<dbReference type="EMBL" id="GG738906">
    <property type="protein sequence ID" value="EFC38611.1"/>
    <property type="molecule type" value="Genomic_DNA"/>
</dbReference>
<dbReference type="SUPFAM" id="SSF52949">
    <property type="entry name" value="Macro domain-like"/>
    <property type="match status" value="1"/>
</dbReference>
<dbReference type="eggNOG" id="KOG2633">
    <property type="taxonomic scope" value="Eukaryota"/>
</dbReference>
<dbReference type="PROSITE" id="PS51154">
    <property type="entry name" value="MACRO"/>
    <property type="match status" value="1"/>
</dbReference>
<evidence type="ECO:0000259" key="1">
    <source>
        <dbReference type="PROSITE" id="PS51154"/>
    </source>
</evidence>
<dbReference type="SMART" id="SM00506">
    <property type="entry name" value="A1pp"/>
    <property type="match status" value="1"/>
</dbReference>